<dbReference type="PANTHER" id="PTHR30035:SF3">
    <property type="entry name" value="INTERMEMBRANE PHOSPHOLIPID TRANSPORT SYSTEM LIPOPROTEIN MLAA"/>
    <property type="match status" value="1"/>
</dbReference>
<dbReference type="EMBL" id="CAJNBJ010000001">
    <property type="protein sequence ID" value="CAE6715463.1"/>
    <property type="molecule type" value="Genomic_DNA"/>
</dbReference>
<evidence type="ECO:0000256" key="1">
    <source>
        <dbReference type="ARBA" id="ARBA00010634"/>
    </source>
</evidence>
<gene>
    <name evidence="4" type="ORF">NSPZN2_11425</name>
</gene>
<organism evidence="4 5">
    <name type="scientific">Nitrospira defluvii</name>
    <dbReference type="NCBI Taxonomy" id="330214"/>
    <lineage>
        <taxon>Bacteria</taxon>
        <taxon>Pseudomonadati</taxon>
        <taxon>Nitrospirota</taxon>
        <taxon>Nitrospiria</taxon>
        <taxon>Nitrospirales</taxon>
        <taxon>Nitrospiraceae</taxon>
        <taxon>Nitrospira</taxon>
    </lineage>
</organism>
<sequence length="326" mass="35474">MVQRTGVSKTGFASAVSVVALLLMVGCAGGPGRPTVNTGSEERLVASEKQSNTRSESAERAALQVASPQVVLIANAAVPAEKKVPDLDPAEDPFYDPFAKGDEPPGGEEYDPWEPLNTKVFEFNRQVDRWVLKPVAQGYNKVVPNPVQIGISNLFYNMRFPSRLINNLAQGKLSGAGAEVGRFLLNSTFGLGGLVDVAKYMDITTPEEDTGQTLGYYGVKPGPYVVLPFLPPFTLRDLVGYVGDIALNPINWMVFPIIEVNGVPSLVAHHNRTTSSIAQIGGRVEEILNDRSLNLEKFQGVEEATLDLYTAVKNAYIQKRRNAIRE</sequence>
<protein>
    <submittedName>
        <fullName evidence="4">VacJ family lipoprotein</fullName>
    </submittedName>
</protein>
<evidence type="ECO:0000313" key="4">
    <source>
        <dbReference type="EMBL" id="CAE6715463.1"/>
    </source>
</evidence>
<keyword evidence="2" id="KW-0732">Signal</keyword>
<dbReference type="PANTHER" id="PTHR30035">
    <property type="entry name" value="LIPOPROTEIN VACJ-RELATED"/>
    <property type="match status" value="1"/>
</dbReference>
<reference evidence="4 5" key="1">
    <citation type="submission" date="2021-02" db="EMBL/GenBank/DDBJ databases">
        <authorList>
            <person name="Han P."/>
        </authorList>
    </citation>
    <scope>NUCLEOTIDE SEQUENCE [LARGE SCALE GENOMIC DNA]</scope>
    <source>
        <strain evidence="4">Candidatus Nitrospira sp. ZN2</strain>
    </source>
</reference>
<comment type="similarity">
    <text evidence="1">Belongs to the MlaA family.</text>
</comment>
<dbReference type="InterPro" id="IPR007428">
    <property type="entry name" value="MlaA"/>
</dbReference>
<accession>A0ABM8QU05</accession>
<dbReference type="PROSITE" id="PS51257">
    <property type="entry name" value="PROKAR_LIPOPROTEIN"/>
    <property type="match status" value="1"/>
</dbReference>
<dbReference type="Pfam" id="PF04333">
    <property type="entry name" value="MlaA"/>
    <property type="match status" value="1"/>
</dbReference>
<evidence type="ECO:0000256" key="2">
    <source>
        <dbReference type="ARBA" id="ARBA00022729"/>
    </source>
</evidence>
<keyword evidence="5" id="KW-1185">Reference proteome</keyword>
<dbReference type="RefSeq" id="WP_213041171.1">
    <property type="nucleotide sequence ID" value="NZ_CAJNBJ010000001.1"/>
</dbReference>
<keyword evidence="4" id="KW-0449">Lipoprotein</keyword>
<proteinExistence type="inferred from homology"/>
<dbReference type="PRINTS" id="PR01805">
    <property type="entry name" value="VACJLIPOPROT"/>
</dbReference>
<comment type="caution">
    <text evidence="4">The sequence shown here is derived from an EMBL/GenBank/DDBJ whole genome shotgun (WGS) entry which is preliminary data.</text>
</comment>
<name>A0ABM8QU05_9BACT</name>
<dbReference type="Proteomes" id="UP000675880">
    <property type="component" value="Unassembled WGS sequence"/>
</dbReference>
<evidence type="ECO:0000313" key="5">
    <source>
        <dbReference type="Proteomes" id="UP000675880"/>
    </source>
</evidence>
<evidence type="ECO:0000256" key="3">
    <source>
        <dbReference type="SAM" id="MobiDB-lite"/>
    </source>
</evidence>
<feature type="region of interest" description="Disordered" evidence="3">
    <location>
        <begin position="84"/>
        <end position="114"/>
    </location>
</feature>